<dbReference type="STRING" id="1071382.H2B2C9"/>
<evidence type="ECO:0000256" key="9">
    <source>
        <dbReference type="ARBA" id="ARBA00038404"/>
    </source>
</evidence>
<evidence type="ECO:0000256" key="2">
    <source>
        <dbReference type="ARBA" id="ARBA00004266"/>
    </source>
</evidence>
<evidence type="ECO:0000313" key="13">
    <source>
        <dbReference type="EMBL" id="CCF60779.1"/>
    </source>
</evidence>
<dbReference type="HOGENOM" id="CLU_017717_0_0_1"/>
<feature type="compositionally biased region" description="Basic and acidic residues" evidence="11">
    <location>
        <begin position="278"/>
        <end position="289"/>
    </location>
</feature>
<feature type="domain" description="SEC7" evidence="12">
    <location>
        <begin position="99"/>
        <end position="233"/>
    </location>
</feature>
<name>H2B2C9_KAZAF</name>
<gene>
    <name evidence="13" type="primary">KAFR0L01690</name>
    <name evidence="13" type="ORF">KAFR_0L01690</name>
</gene>
<evidence type="ECO:0000256" key="5">
    <source>
        <dbReference type="ARBA" id="ARBA00022490"/>
    </source>
</evidence>
<evidence type="ECO:0000256" key="4">
    <source>
        <dbReference type="ARBA" id="ARBA00022475"/>
    </source>
</evidence>
<proteinExistence type="inferred from homology"/>
<dbReference type="Gene3D" id="1.10.1000.11">
    <property type="entry name" value="Arf Nucleotide-binding Site Opener,domain 2"/>
    <property type="match status" value="1"/>
</dbReference>
<evidence type="ECO:0000256" key="10">
    <source>
        <dbReference type="ARBA" id="ARBA00040041"/>
    </source>
</evidence>
<dbReference type="SMART" id="SM00222">
    <property type="entry name" value="Sec7"/>
    <property type="match status" value="1"/>
</dbReference>
<evidence type="ECO:0000256" key="3">
    <source>
        <dbReference type="ARBA" id="ARBA00004496"/>
    </source>
</evidence>
<dbReference type="InParanoid" id="H2B2C9"/>
<evidence type="ECO:0000313" key="14">
    <source>
        <dbReference type="Proteomes" id="UP000005220"/>
    </source>
</evidence>
<organism evidence="13 14">
    <name type="scientific">Kazachstania africana (strain ATCC 22294 / BCRC 22015 / CBS 2517 / CECT 1963 / NBRC 1671 / NRRL Y-8276)</name>
    <name type="common">Yeast</name>
    <name type="synonym">Kluyveromyces africanus</name>
    <dbReference type="NCBI Taxonomy" id="1071382"/>
    <lineage>
        <taxon>Eukaryota</taxon>
        <taxon>Fungi</taxon>
        <taxon>Dikarya</taxon>
        <taxon>Ascomycota</taxon>
        <taxon>Saccharomycotina</taxon>
        <taxon>Saccharomycetes</taxon>
        <taxon>Saccharomycetales</taxon>
        <taxon>Saccharomycetaceae</taxon>
        <taxon>Kazachstania</taxon>
    </lineage>
</organism>
<dbReference type="InterPro" id="IPR035999">
    <property type="entry name" value="Sec7_dom_sf"/>
</dbReference>
<dbReference type="Pfam" id="PF01369">
    <property type="entry name" value="Sec7"/>
    <property type="match status" value="1"/>
</dbReference>
<feature type="compositionally biased region" description="Low complexity" evidence="11">
    <location>
        <begin position="290"/>
        <end position="299"/>
    </location>
</feature>
<dbReference type="EMBL" id="HE650832">
    <property type="protein sequence ID" value="CCF60779.1"/>
    <property type="molecule type" value="Genomic_DNA"/>
</dbReference>
<feature type="region of interest" description="Disordered" evidence="11">
    <location>
        <begin position="277"/>
        <end position="304"/>
    </location>
</feature>
<dbReference type="InterPro" id="IPR056468">
    <property type="entry name" value="PH_GEF_YEL1"/>
</dbReference>
<evidence type="ECO:0000256" key="6">
    <source>
        <dbReference type="ARBA" id="ARBA00022658"/>
    </source>
</evidence>
<evidence type="ECO:0000256" key="1">
    <source>
        <dbReference type="ARBA" id="ARBA00004202"/>
    </source>
</evidence>
<accession>H2B2C9</accession>
<evidence type="ECO:0000259" key="12">
    <source>
        <dbReference type="PROSITE" id="PS50190"/>
    </source>
</evidence>
<dbReference type="InterPro" id="IPR023394">
    <property type="entry name" value="Sec7_C_sf"/>
</dbReference>
<keyword evidence="4" id="KW-1003">Cell membrane</keyword>
<comment type="subcellular location">
    <subcellularLocation>
        <location evidence="2">Bud neck</location>
    </subcellularLocation>
    <subcellularLocation>
        <location evidence="8">Bud tip</location>
    </subcellularLocation>
    <subcellularLocation>
        <location evidence="1">Cell membrane</location>
        <topology evidence="1">Peripheral membrane protein</topology>
    </subcellularLocation>
    <subcellularLocation>
        <location evidence="3">Cytoplasm</location>
    </subcellularLocation>
</comment>
<dbReference type="Pfam" id="PF23633">
    <property type="entry name" value="PH_GEF_YEL1"/>
    <property type="match status" value="1"/>
</dbReference>
<evidence type="ECO:0000256" key="8">
    <source>
        <dbReference type="ARBA" id="ARBA00037853"/>
    </source>
</evidence>
<sequence length="685" mass="80035">MTTNVPNHLVERHKEEEQENTRWNVEVSINSTDHTLIESPKMTNIHEFVKARTIKSLKRSDDVDTTVHSLHRGKKDSELIAVQIINGTFAEVPYTNYANFLGSEQNADILNCFIHLISPLPMSLLSVLHKLSSFLYFIAEAQNIDRILEEISKEWIKEYPSTIWKSNYKFCHIILFSLLILNTDLRLTNEESRSSNKFKKRKQTLSEKGFINNTLKAIGSEFSRNGEPFDVDYKYLEHQVTHELFTYYNSLKRNPLPLFSCQQYHPEVAMPTKTFQDQPEHDFSRESVSSHRSTSVPLSESTTKNVGLRKTTSATLSSLHSIADWNYKNNVPLSQLYLKERFDKVLRAVQNPMWSVDSIVEITERDFERLLQYRTHKNNSSHVIETLGARRRSKSFFKWFKKSLKGKTFLSESPETTVSINDKADWVKVRVRIYEGRIFIFKLKQTQIDNQSPESLLLLNMEDFKALNPICVVYNLYETSSELVQNNIILKSRNVFPESNGEDELRSFILYFPKVGKKPRIKIEFKTNDLQLSERYVACMNVWAARLSPIPNEQFESVSNEEYGWSTRFLSAKENSRNIKISKWKPLLSYESFSSFGSELFDMTPVNEKIGKLEILVSWLETVIDDHNQVKKSMMKSCTSNKEQFELVMDNWNSKYLFLSGQYNKRLLYLEALRRLQHEIENIKL</sequence>
<keyword evidence="7" id="KW-0472">Membrane</keyword>
<dbReference type="Proteomes" id="UP000005220">
    <property type="component" value="Chromosome 12"/>
</dbReference>
<dbReference type="eggNOG" id="KOG0929">
    <property type="taxonomic scope" value="Eukaryota"/>
</dbReference>
<evidence type="ECO:0000256" key="7">
    <source>
        <dbReference type="ARBA" id="ARBA00023136"/>
    </source>
</evidence>
<dbReference type="PROSITE" id="PS50190">
    <property type="entry name" value="SEC7"/>
    <property type="match status" value="1"/>
</dbReference>
<dbReference type="SUPFAM" id="SSF48425">
    <property type="entry name" value="Sec7 domain"/>
    <property type="match status" value="1"/>
</dbReference>
<dbReference type="RefSeq" id="XP_003959914.1">
    <property type="nucleotide sequence ID" value="XM_003959865.1"/>
</dbReference>
<dbReference type="KEGG" id="kaf:KAFR_0L01690"/>
<dbReference type="GO" id="GO:0005886">
    <property type="term" value="C:plasma membrane"/>
    <property type="evidence" value="ECO:0007669"/>
    <property type="project" value="UniProtKB-SubCell"/>
</dbReference>
<dbReference type="GO" id="GO:0008104">
    <property type="term" value="P:intracellular protein localization"/>
    <property type="evidence" value="ECO:0007669"/>
    <property type="project" value="EnsemblFungi"/>
</dbReference>
<protein>
    <recommendedName>
        <fullName evidence="10">Guanine-nucleotide exchange factor YEL1</fullName>
    </recommendedName>
</protein>
<dbReference type="GO" id="GO:0051666">
    <property type="term" value="P:actin cortical patch localization"/>
    <property type="evidence" value="ECO:0007669"/>
    <property type="project" value="EnsemblFungi"/>
</dbReference>
<dbReference type="GO" id="GO:0032012">
    <property type="term" value="P:regulation of ARF protein signal transduction"/>
    <property type="evidence" value="ECO:0007669"/>
    <property type="project" value="InterPro"/>
</dbReference>
<dbReference type="GeneID" id="13886987"/>
<dbReference type="GO" id="GO:0005737">
    <property type="term" value="C:cytoplasm"/>
    <property type="evidence" value="ECO:0007669"/>
    <property type="project" value="UniProtKB-SubCell"/>
</dbReference>
<comment type="similarity">
    <text evidence="9">Belongs to the YEL1 family.</text>
</comment>
<dbReference type="GO" id="GO:0005935">
    <property type="term" value="C:cellular bud neck"/>
    <property type="evidence" value="ECO:0007669"/>
    <property type="project" value="UniProtKB-SubCell"/>
</dbReference>
<dbReference type="AlphaFoldDB" id="H2B2C9"/>
<dbReference type="GO" id="GO:0005934">
    <property type="term" value="C:cellular bud tip"/>
    <property type="evidence" value="ECO:0007669"/>
    <property type="project" value="UniProtKB-SubCell"/>
</dbReference>
<keyword evidence="14" id="KW-1185">Reference proteome</keyword>
<dbReference type="GO" id="GO:0010513">
    <property type="term" value="P:positive regulation of phosphatidylinositol biosynthetic process"/>
    <property type="evidence" value="ECO:0007669"/>
    <property type="project" value="EnsemblFungi"/>
</dbReference>
<dbReference type="GO" id="GO:0005085">
    <property type="term" value="F:guanyl-nucleotide exchange factor activity"/>
    <property type="evidence" value="ECO:0007669"/>
    <property type="project" value="UniProtKB-KW"/>
</dbReference>
<reference evidence="13 14" key="1">
    <citation type="journal article" date="2011" name="Proc. Natl. Acad. Sci. U.S.A.">
        <title>Evolutionary erosion of yeast sex chromosomes by mating-type switching accidents.</title>
        <authorList>
            <person name="Gordon J.L."/>
            <person name="Armisen D."/>
            <person name="Proux-Wera E."/>
            <person name="Oheigeartaigh S.S."/>
            <person name="Byrne K.P."/>
            <person name="Wolfe K.H."/>
        </authorList>
    </citation>
    <scope>NUCLEOTIDE SEQUENCE [LARGE SCALE GENOMIC DNA]</scope>
    <source>
        <strain evidence="14">ATCC 22294 / BCRC 22015 / CBS 2517 / CECT 1963 / NBRC 1671 / NRRL Y-8276</strain>
    </source>
</reference>
<keyword evidence="6" id="KW-0344">Guanine-nucleotide releasing factor</keyword>
<dbReference type="InterPro" id="IPR000904">
    <property type="entry name" value="Sec7_dom"/>
</dbReference>
<dbReference type="OrthoDB" id="2157641at2759"/>
<dbReference type="FunCoup" id="H2B2C9">
    <property type="interactions" value="28"/>
</dbReference>
<keyword evidence="5" id="KW-0963">Cytoplasm</keyword>
<evidence type="ECO:0000256" key="11">
    <source>
        <dbReference type="SAM" id="MobiDB-lite"/>
    </source>
</evidence>